<evidence type="ECO:0000313" key="2">
    <source>
        <dbReference type="EMBL" id="EPG55992.1"/>
    </source>
</evidence>
<evidence type="ECO:0000313" key="3">
    <source>
        <dbReference type="Proteomes" id="UP000014570"/>
    </source>
</evidence>
<dbReference type="AlphaFoldDB" id="A0AAV3J6W3"/>
<accession>A0AAV3J6W3</accession>
<evidence type="ECO:0000259" key="1">
    <source>
        <dbReference type="Pfam" id="PF05598"/>
    </source>
</evidence>
<comment type="caution">
    <text evidence="2">The sequence shown here is derived from an EMBL/GenBank/DDBJ whole genome shotgun (WGS) entry which is preliminary data.</text>
</comment>
<dbReference type="PANTHER" id="PTHR33803">
    <property type="entry name" value="IS1478 TRANSPOSASE"/>
    <property type="match status" value="1"/>
</dbReference>
<dbReference type="InterPro" id="IPR008490">
    <property type="entry name" value="Transposase_InsH_N"/>
</dbReference>
<dbReference type="Proteomes" id="UP000014570">
    <property type="component" value="Unassembled WGS sequence"/>
</dbReference>
<name>A0AAV3J6W3_LEPBO</name>
<gene>
    <name evidence="2" type="ORF">LEP1GSC103_0678</name>
</gene>
<reference evidence="2 3" key="1">
    <citation type="submission" date="2013-04" db="EMBL/GenBank/DDBJ databases">
        <authorList>
            <person name="Harkins D.M."/>
            <person name="Durkin A.S."/>
            <person name="Brinkac L.M."/>
            <person name="Haft D.H."/>
            <person name="Selengut J.D."/>
            <person name="Sanka R."/>
            <person name="DePew J."/>
            <person name="Purushe J."/>
            <person name="Chanthongthip A."/>
            <person name="Lattana O."/>
            <person name="Phetsouvanh R."/>
            <person name="Newton P.N."/>
            <person name="Vinetz J.M."/>
            <person name="Sutton G.G."/>
            <person name="Nierman W.C."/>
            <person name="Fouts D.E."/>
        </authorList>
    </citation>
    <scope>NUCLEOTIDE SEQUENCE [LARGE SCALE GENOMIC DNA]</scope>
    <source>
        <strain evidence="2 3">UI 09931</strain>
    </source>
</reference>
<proteinExistence type="predicted"/>
<dbReference type="Pfam" id="PF05598">
    <property type="entry name" value="DUF772"/>
    <property type="match status" value="1"/>
</dbReference>
<feature type="domain" description="Transposase InsH N-terminal" evidence="1">
    <location>
        <begin position="16"/>
        <end position="76"/>
    </location>
</feature>
<organism evidence="2 3">
    <name type="scientific">Leptospira borgpetersenii serovar Javanica str. UI 09931</name>
    <dbReference type="NCBI Taxonomy" id="1049767"/>
    <lineage>
        <taxon>Bacteria</taxon>
        <taxon>Pseudomonadati</taxon>
        <taxon>Spirochaetota</taxon>
        <taxon>Spirochaetia</taxon>
        <taxon>Leptospirales</taxon>
        <taxon>Leptospiraceae</taxon>
        <taxon>Leptospira</taxon>
    </lineage>
</organism>
<dbReference type="PANTHER" id="PTHR33803:SF3">
    <property type="entry name" value="BLL1974 PROTEIN"/>
    <property type="match status" value="1"/>
</dbReference>
<protein>
    <submittedName>
        <fullName evidence="2">Transposase PF05598 domain protein</fullName>
    </submittedName>
</protein>
<dbReference type="EMBL" id="AHNP02000014">
    <property type="protein sequence ID" value="EPG55992.1"/>
    <property type="molecule type" value="Genomic_DNA"/>
</dbReference>
<sequence length="151" mass="17540">MRKNSENTTQRNPVGPGLRIRLLVGLHYLKHAYNVSDEKVVECYLENPYWQYICGNEYFEHNFPCDPTSLVKWRKRIGSDGVEKFLEETIFLGQRKGQIKDSEFRRVNVDTTVQEKAITFPTDAKLYHKNLPSPVFGKKTGRAEPCSLIFL</sequence>